<dbReference type="EMBL" id="JAVJAF010000001">
    <property type="protein sequence ID" value="MDR6234848.1"/>
    <property type="molecule type" value="Genomic_DNA"/>
</dbReference>
<feature type="transmembrane region" description="Helical" evidence="1">
    <location>
        <begin position="152"/>
        <end position="178"/>
    </location>
</feature>
<keyword evidence="1" id="KW-0472">Membrane</keyword>
<evidence type="ECO:0000313" key="2">
    <source>
        <dbReference type="EMBL" id="MDR6234848.1"/>
    </source>
</evidence>
<dbReference type="Proteomes" id="UP001268036">
    <property type="component" value="Unassembled WGS sequence"/>
</dbReference>
<proteinExistence type="predicted"/>
<evidence type="ECO:0000256" key="1">
    <source>
        <dbReference type="SAM" id="Phobius"/>
    </source>
</evidence>
<dbReference type="RefSeq" id="WP_309758938.1">
    <property type="nucleotide sequence ID" value="NZ_JAVJAF010000001.1"/>
</dbReference>
<name>A0AAJ2BXZ3_9PSED</name>
<protein>
    <submittedName>
        <fullName evidence="2">Zn-dependent protease with chaperone function</fullName>
    </submittedName>
</protein>
<comment type="caution">
    <text evidence="2">The sequence shown here is derived from an EMBL/GenBank/DDBJ whole genome shotgun (WGS) entry which is preliminary data.</text>
</comment>
<accession>A0AAJ2BXZ3</accession>
<keyword evidence="1" id="KW-1133">Transmembrane helix</keyword>
<dbReference type="GO" id="GO:0008233">
    <property type="term" value="F:peptidase activity"/>
    <property type="evidence" value="ECO:0007669"/>
    <property type="project" value="UniProtKB-KW"/>
</dbReference>
<evidence type="ECO:0000313" key="3">
    <source>
        <dbReference type="Proteomes" id="UP001268036"/>
    </source>
</evidence>
<organism evidence="2 3">
    <name type="scientific">Pseudomonas oryzihabitans</name>
    <dbReference type="NCBI Taxonomy" id="47885"/>
    <lineage>
        <taxon>Bacteria</taxon>
        <taxon>Pseudomonadati</taxon>
        <taxon>Pseudomonadota</taxon>
        <taxon>Gammaproteobacteria</taxon>
        <taxon>Pseudomonadales</taxon>
        <taxon>Pseudomonadaceae</taxon>
        <taxon>Pseudomonas</taxon>
    </lineage>
</organism>
<dbReference type="GO" id="GO:0006508">
    <property type="term" value="P:proteolysis"/>
    <property type="evidence" value="ECO:0007669"/>
    <property type="project" value="UniProtKB-KW"/>
</dbReference>
<gene>
    <name evidence="2" type="ORF">QE440_002589</name>
</gene>
<keyword evidence="2" id="KW-0645">Protease</keyword>
<reference evidence="2" key="1">
    <citation type="submission" date="2023-08" db="EMBL/GenBank/DDBJ databases">
        <title>Functional and genomic diversity of the sorghum phyllosphere microbiome.</title>
        <authorList>
            <person name="Shade A."/>
        </authorList>
    </citation>
    <scope>NUCLEOTIDE SEQUENCE</scope>
    <source>
        <strain evidence="2">SORGH_AS_0201</strain>
    </source>
</reference>
<dbReference type="AlphaFoldDB" id="A0AAJ2BXZ3"/>
<keyword evidence="1" id="KW-0812">Transmembrane</keyword>
<keyword evidence="2" id="KW-0378">Hydrolase</keyword>
<sequence length="743" mass="82808">MVRYDLLLSGSCRDDISTDALRASLLYHLRLTLEQVERLLPPATGILKRDLPAKEALDWVERLTDAGLRVHLIERPAVPPTAREPGLPARLAALETSGLARPGFGLGQRLHLLMAIGIGLALTLLYLLPGLAGLSLAGAALYAFASLLHQDAVIACALALPTAALGAWLGLGLLLPLGRTKEQATAKMDLGVEQEPGLQRLVESLCRAMQVRPPRHLALAADADIHLDATTRTLTLGLPLMTALTTQQFLASLGHVLGHQVSALDRLGGGLLNASLARLERIAQGRIAPAPLASLTRVAHVWARLLFVAGCRLTRSASQRREARADHYEALLGGSANFRATALRRRRLSQAWREARRRSLAAPQEQGLASNLLDLVEALLARQTHAPALNPGHSSRYWSRHPADRQRVTWVEQFERPGLLDDQRPSTSLLEHYDRYSHALTRAVYHLAGRRSEEQAGATVADLVPELIQDSGEELQQWSGHVWPDAPWLPLHLPLDRTTRALDADAVRERIQLLAKGTGSAWQEAEKEAQRRCLLAFYEELHIHDLARAVRGEGRFNPQHPREFRAIDTWQTPARQQLLAIAPLYRHRIELALARPLPGREQARDCYRLIVKLAELYPEVERLREARLLVKEYRTLQRKRQGFRGLDELCDFAEQDHQRRVMLWLNSPLSLPSAIAATSLGDHLQRHCPRLDPAQDSPSAVYRHTSSLLPALNELHRSLWLHLARWCRGVEAHLDSSPLRRSA</sequence>